<dbReference type="Gene3D" id="3.30.160.20">
    <property type="match status" value="1"/>
</dbReference>
<sequence>MAATVACTCAYRSKTFNLVRQIRSGILWTSNPFLTDSKVRHVARWYRPYMWYLEKLKKKAERKFGVPLPVPRSEHTELPWDYDSELYAFSQRLSEDFNVETLRAAFNHREYTEDEAAKRRELRMDENIPLLNIPDNEELAEKGFIFSSEYIKSYLRSAYPKFPDEGVKSVSNYLTDVEISCHIGRNLGVYDLIRYPEFPHPEEIIQKTFFAVIGSLLQDKGADRTGIFVRDFILAQLIGKDINRFWDILDPMKRLSDYLETQKQELPESRIIRQSGASTLVAMYIVGVYSNKQILGFAPGVSLLEAEEEAARVALKNIYETNPETCAPLYIDGSRGKVYHNVAMKRLQDNNILLQLKGDNLKMEAQGEKMSI</sequence>
<evidence type="ECO:0000256" key="1">
    <source>
        <dbReference type="ARBA" id="ARBA00004173"/>
    </source>
</evidence>
<dbReference type="SUPFAM" id="SSF54768">
    <property type="entry name" value="dsRNA-binding domain-like"/>
    <property type="match status" value="1"/>
</dbReference>
<feature type="domain" description="DRBM" evidence="10">
    <location>
        <begin position="250"/>
        <end position="320"/>
    </location>
</feature>
<comment type="subcellular location">
    <subcellularLocation>
        <location evidence="1">Mitochondrion</location>
    </subcellularLocation>
</comment>
<dbReference type="SUPFAM" id="SSF69065">
    <property type="entry name" value="RNase III domain-like"/>
    <property type="match status" value="1"/>
</dbReference>
<dbReference type="InterPro" id="IPR036389">
    <property type="entry name" value="RNase_III_sf"/>
</dbReference>
<gene>
    <name evidence="12" type="primary">LOC100377216</name>
</gene>
<keyword evidence="4" id="KW-0689">Ribosomal protein</keyword>
<protein>
    <recommendedName>
        <fullName evidence="8">Large ribosomal subunit protein mL44</fullName>
    </recommendedName>
</protein>
<dbReference type="Pfam" id="PF22935">
    <property type="entry name" value="RM44_endonuclase"/>
    <property type="match status" value="1"/>
</dbReference>
<evidence type="ECO:0000256" key="2">
    <source>
        <dbReference type="ARBA" id="ARBA00022884"/>
    </source>
</evidence>
<keyword evidence="3" id="KW-0809">Transit peptide</keyword>
<dbReference type="RefSeq" id="XP_002732100.1">
    <property type="nucleotide sequence ID" value="XM_002732054.2"/>
</dbReference>
<evidence type="ECO:0000256" key="3">
    <source>
        <dbReference type="ARBA" id="ARBA00022946"/>
    </source>
</evidence>
<dbReference type="PROSITE" id="PS50137">
    <property type="entry name" value="DS_RBD"/>
    <property type="match status" value="1"/>
</dbReference>
<keyword evidence="2 9" id="KW-0694">RNA-binding</keyword>
<reference evidence="12" key="1">
    <citation type="submission" date="2025-08" db="UniProtKB">
        <authorList>
            <consortium name="RefSeq"/>
        </authorList>
    </citation>
    <scope>IDENTIFICATION</scope>
    <source>
        <tissue evidence="12">Testes</tissue>
    </source>
</reference>
<keyword evidence="11" id="KW-1185">Reference proteome</keyword>
<evidence type="ECO:0000256" key="9">
    <source>
        <dbReference type="PROSITE-ProRule" id="PRU00266"/>
    </source>
</evidence>
<evidence type="ECO:0000256" key="5">
    <source>
        <dbReference type="ARBA" id="ARBA00023128"/>
    </source>
</evidence>
<dbReference type="PANTHER" id="PTHR11207">
    <property type="entry name" value="RIBONUCLEASE III"/>
    <property type="match status" value="1"/>
</dbReference>
<dbReference type="Pfam" id="PF22892">
    <property type="entry name" value="DSRM_MRPL44"/>
    <property type="match status" value="1"/>
</dbReference>
<dbReference type="PANTHER" id="PTHR11207:SF5">
    <property type="entry name" value="LARGE RIBOSOMAL SUBUNIT PROTEIN ML44"/>
    <property type="match status" value="1"/>
</dbReference>
<evidence type="ECO:0000256" key="8">
    <source>
        <dbReference type="ARBA" id="ARBA00035187"/>
    </source>
</evidence>
<dbReference type="InterPro" id="IPR014720">
    <property type="entry name" value="dsRBD_dom"/>
</dbReference>
<evidence type="ECO:0000313" key="11">
    <source>
        <dbReference type="Proteomes" id="UP000694865"/>
    </source>
</evidence>
<dbReference type="Proteomes" id="UP000694865">
    <property type="component" value="Unplaced"/>
</dbReference>
<accession>A0ABM0GKT4</accession>
<dbReference type="InterPro" id="IPR055189">
    <property type="entry name" value="RM44_endonuclase"/>
</dbReference>
<proteinExistence type="inferred from homology"/>
<evidence type="ECO:0000256" key="6">
    <source>
        <dbReference type="ARBA" id="ARBA00023274"/>
    </source>
</evidence>
<comment type="similarity">
    <text evidence="7">Belongs to the ribonuclease III family. Mitochondrion-specific ribosomal protein mL44 subfamily.</text>
</comment>
<keyword evidence="6" id="KW-0687">Ribonucleoprotein</keyword>
<evidence type="ECO:0000256" key="4">
    <source>
        <dbReference type="ARBA" id="ARBA00022980"/>
    </source>
</evidence>
<keyword evidence="5" id="KW-0496">Mitochondrion</keyword>
<dbReference type="GeneID" id="100377216"/>
<evidence type="ECO:0000259" key="10">
    <source>
        <dbReference type="PROSITE" id="PS50137"/>
    </source>
</evidence>
<evidence type="ECO:0000313" key="12">
    <source>
        <dbReference type="RefSeq" id="XP_002732100.1"/>
    </source>
</evidence>
<dbReference type="InterPro" id="IPR044444">
    <property type="entry name" value="Ribosomal_mL44_DSRM_metazoa"/>
</dbReference>
<name>A0ABM0GKT4_SACKO</name>
<evidence type="ECO:0000256" key="7">
    <source>
        <dbReference type="ARBA" id="ARBA00024034"/>
    </source>
</evidence>
<dbReference type="Gene3D" id="1.10.1520.10">
    <property type="entry name" value="Ribonuclease III domain"/>
    <property type="match status" value="1"/>
</dbReference>
<organism evidence="11 12">
    <name type="scientific">Saccoglossus kowalevskii</name>
    <name type="common">Acorn worm</name>
    <dbReference type="NCBI Taxonomy" id="10224"/>
    <lineage>
        <taxon>Eukaryota</taxon>
        <taxon>Metazoa</taxon>
        <taxon>Hemichordata</taxon>
        <taxon>Enteropneusta</taxon>
        <taxon>Harrimaniidae</taxon>
        <taxon>Saccoglossus</taxon>
    </lineage>
</organism>